<proteinExistence type="inferred from homology"/>
<evidence type="ECO:0000256" key="8">
    <source>
        <dbReference type="ARBA" id="ARBA00022964"/>
    </source>
</evidence>
<dbReference type="GO" id="GO:0031418">
    <property type="term" value="F:L-ascorbic acid binding"/>
    <property type="evidence" value="ECO:0007669"/>
    <property type="project" value="UniProtKB-KW"/>
</dbReference>
<evidence type="ECO:0000256" key="9">
    <source>
        <dbReference type="ARBA" id="ARBA00023002"/>
    </source>
</evidence>
<dbReference type="GO" id="GO:2000022">
    <property type="term" value="P:regulation of jasmonic acid mediated signaling pathway"/>
    <property type="evidence" value="ECO:0007669"/>
    <property type="project" value="UniProtKB-ARBA"/>
</dbReference>
<keyword evidence="4 12" id="KW-0479">Metal-binding</keyword>
<evidence type="ECO:0000256" key="6">
    <source>
        <dbReference type="ARBA" id="ARBA00022821"/>
    </source>
</evidence>
<evidence type="ECO:0000256" key="5">
    <source>
        <dbReference type="ARBA" id="ARBA00022819"/>
    </source>
</evidence>
<keyword evidence="18" id="KW-1185">Reference proteome</keyword>
<evidence type="ECO:0000313" key="16">
    <source>
        <dbReference type="EMBL" id="KAF4401464.1"/>
    </source>
</evidence>
<dbReference type="SUPFAM" id="SSF51197">
    <property type="entry name" value="Clavaminate synthase-like"/>
    <property type="match status" value="1"/>
</dbReference>
<keyword evidence="9 12" id="KW-0560">Oxidoreductase</keyword>
<evidence type="ECO:0000256" key="4">
    <source>
        <dbReference type="ARBA" id="ARBA00022723"/>
    </source>
</evidence>
<evidence type="ECO:0000256" key="7">
    <source>
        <dbReference type="ARBA" id="ARBA00022896"/>
    </source>
</evidence>
<evidence type="ECO:0000313" key="18">
    <source>
        <dbReference type="Proteomes" id="UP000583929"/>
    </source>
</evidence>
<dbReference type="GO" id="GO:0051213">
    <property type="term" value="F:dioxygenase activity"/>
    <property type="evidence" value="ECO:0007669"/>
    <property type="project" value="UniProtKB-KW"/>
</dbReference>
<feature type="compositionally biased region" description="Basic and acidic residues" evidence="13">
    <location>
        <begin position="54"/>
        <end position="63"/>
    </location>
</feature>
<accession>A0A7J6I1N3</accession>
<dbReference type="AlphaFoldDB" id="A0A7J6I1N3"/>
<dbReference type="InterPro" id="IPR026992">
    <property type="entry name" value="DIOX_N"/>
</dbReference>
<protein>
    <recommendedName>
        <fullName evidence="14">Fe2OG dioxygenase domain-containing protein</fullName>
    </recommendedName>
</protein>
<evidence type="ECO:0000313" key="17">
    <source>
        <dbReference type="Proteomes" id="UP000525078"/>
    </source>
</evidence>
<dbReference type="GO" id="GO:0046872">
    <property type="term" value="F:metal ion binding"/>
    <property type="evidence" value="ECO:0007669"/>
    <property type="project" value="UniProtKB-KW"/>
</dbReference>
<evidence type="ECO:0000256" key="3">
    <source>
        <dbReference type="ARBA" id="ARBA00008056"/>
    </source>
</evidence>
<evidence type="ECO:0000256" key="2">
    <source>
        <dbReference type="ARBA" id="ARBA00001961"/>
    </source>
</evidence>
<dbReference type="EMBL" id="JAATIP010000221">
    <property type="protein sequence ID" value="KAF4358744.1"/>
    <property type="molecule type" value="Genomic_DNA"/>
</dbReference>
<reference evidence="17 18" key="1">
    <citation type="journal article" date="2020" name="bioRxiv">
        <title>Sequence and annotation of 42 cannabis genomes reveals extensive copy number variation in cannabinoid synthesis and pathogen resistance genes.</title>
        <authorList>
            <person name="Mckernan K.J."/>
            <person name="Helbert Y."/>
            <person name="Kane L.T."/>
            <person name="Ebling H."/>
            <person name="Zhang L."/>
            <person name="Liu B."/>
            <person name="Eaton Z."/>
            <person name="Mclaughlin S."/>
            <person name="Kingan S."/>
            <person name="Baybayan P."/>
            <person name="Concepcion G."/>
            <person name="Jordan M."/>
            <person name="Riva A."/>
            <person name="Barbazuk W."/>
            <person name="Harkins T."/>
        </authorList>
    </citation>
    <scope>NUCLEOTIDE SEQUENCE [LARGE SCALE GENOMIC DNA]</scope>
    <source>
        <strain evidence="17 18">cv. Jamaican Lion 4</strain>
        <strain evidence="16">Father</strain>
        <strain evidence="15">Mother</strain>
        <tissue evidence="16">Leaf</tissue>
    </source>
</reference>
<dbReference type="Pfam" id="PF14226">
    <property type="entry name" value="DIOX_N"/>
    <property type="match status" value="1"/>
</dbReference>
<evidence type="ECO:0000256" key="11">
    <source>
        <dbReference type="ARBA" id="ARBA00052139"/>
    </source>
</evidence>
<comment type="cofactor">
    <cofactor evidence="2">
        <name>L-ascorbate</name>
        <dbReference type="ChEBI" id="CHEBI:38290"/>
    </cofactor>
</comment>
<dbReference type="InterPro" id="IPR027443">
    <property type="entry name" value="IPNS-like_sf"/>
</dbReference>
<dbReference type="EMBL" id="JAATIQ010000012">
    <property type="protein sequence ID" value="KAF4401464.1"/>
    <property type="molecule type" value="Genomic_DNA"/>
</dbReference>
<dbReference type="FunFam" id="2.60.120.330:FF:000008">
    <property type="entry name" value="Jasmonate-regulated gene 21"/>
    <property type="match status" value="1"/>
</dbReference>
<comment type="cofactor">
    <cofactor evidence="1">
        <name>Fe(2+)</name>
        <dbReference type="ChEBI" id="CHEBI:29033"/>
    </cofactor>
</comment>
<dbReference type="GO" id="GO:0006952">
    <property type="term" value="P:defense response"/>
    <property type="evidence" value="ECO:0007669"/>
    <property type="project" value="UniProtKB-KW"/>
</dbReference>
<comment type="caution">
    <text evidence="16">The sequence shown here is derived from an EMBL/GenBank/DDBJ whole genome shotgun (WGS) entry which is preliminary data.</text>
</comment>
<dbReference type="Gene3D" id="2.60.120.330">
    <property type="entry name" value="B-lactam Antibiotic, Isopenicillin N Synthase, Chain"/>
    <property type="match status" value="1"/>
</dbReference>
<dbReference type="Proteomes" id="UP000583929">
    <property type="component" value="Unassembled WGS sequence"/>
</dbReference>
<evidence type="ECO:0000256" key="1">
    <source>
        <dbReference type="ARBA" id="ARBA00001954"/>
    </source>
</evidence>
<dbReference type="InterPro" id="IPR044861">
    <property type="entry name" value="IPNS-like_FE2OG_OXY"/>
</dbReference>
<name>A0A7J6I1N3_CANSA</name>
<feature type="compositionally biased region" description="Polar residues" evidence="13">
    <location>
        <begin position="36"/>
        <end position="50"/>
    </location>
</feature>
<dbReference type="PROSITE" id="PS51471">
    <property type="entry name" value="FE2OG_OXY"/>
    <property type="match status" value="1"/>
</dbReference>
<evidence type="ECO:0000256" key="10">
    <source>
        <dbReference type="ARBA" id="ARBA00023004"/>
    </source>
</evidence>
<dbReference type="PANTHER" id="PTHR47991">
    <property type="entry name" value="OXOGLUTARATE/IRON-DEPENDENT DIOXYGENASE"/>
    <property type="match status" value="1"/>
</dbReference>
<gene>
    <name evidence="15" type="ORF">F8388_022511</name>
    <name evidence="16" type="ORF">G4B88_001658</name>
</gene>
<keyword evidence="8" id="KW-0223">Dioxygenase</keyword>
<evidence type="ECO:0000313" key="15">
    <source>
        <dbReference type="EMBL" id="KAF4358744.1"/>
    </source>
</evidence>
<dbReference type="InterPro" id="IPR005123">
    <property type="entry name" value="Oxoglu/Fe-dep_dioxygenase_dom"/>
</dbReference>
<dbReference type="GO" id="GO:1900366">
    <property type="term" value="P:negative regulation of defense response to insect"/>
    <property type="evidence" value="ECO:0007669"/>
    <property type="project" value="UniProtKB-ARBA"/>
</dbReference>
<evidence type="ECO:0000256" key="12">
    <source>
        <dbReference type="RuleBase" id="RU003682"/>
    </source>
</evidence>
<dbReference type="Proteomes" id="UP000525078">
    <property type="component" value="Unassembled WGS sequence"/>
</dbReference>
<dbReference type="GO" id="GO:1900150">
    <property type="term" value="P:regulation of defense response to fungus"/>
    <property type="evidence" value="ECO:0007669"/>
    <property type="project" value="UniProtKB-ARBA"/>
</dbReference>
<dbReference type="GO" id="GO:0120091">
    <property type="term" value="F:jasmonic acid hydrolase"/>
    <property type="evidence" value="ECO:0007669"/>
    <property type="project" value="UniProtKB-ARBA"/>
</dbReference>
<sequence length="385" mass="43388">MNCLHSWPEPIVRVQSLSESGIKKLPQRYIKPPSQRPTRVNNSLSSSSQLGCDDGDRHHHLGFDSDDDDKTDINIPVISLEDAFSSDKALREATMAAISSACHEWGFFQLVNHGVNPELMKQARNTWREFFGQPVEEKQRYANSPSTYEGYGSRLGVEKGATLDWSDYFFLNLLPQSIRNPDKWPSVPSSCRNVIEEYEKEVVSLGERLMKVLSMNLGLKEDHLLNCFGGEKNIGACLRVNFYPKCPQPDLTLGLSSHSDPGGMTLLLPDENVAGLQIRKDKSWITVKPAPNAFIVNLADQIQVLSNGIYKSVEHRVIVNSEKDRVSLAFFYNPKSDIIIEPIKQLVDDETRPPLYSPMTFDEYRLFIRTKGISGKSQVESLKSP</sequence>
<organism evidence="16 18">
    <name type="scientific">Cannabis sativa</name>
    <name type="common">Hemp</name>
    <name type="synonym">Marijuana</name>
    <dbReference type="NCBI Taxonomy" id="3483"/>
    <lineage>
        <taxon>Eukaryota</taxon>
        <taxon>Viridiplantae</taxon>
        <taxon>Streptophyta</taxon>
        <taxon>Embryophyta</taxon>
        <taxon>Tracheophyta</taxon>
        <taxon>Spermatophyta</taxon>
        <taxon>Magnoliopsida</taxon>
        <taxon>eudicotyledons</taxon>
        <taxon>Gunneridae</taxon>
        <taxon>Pentapetalae</taxon>
        <taxon>rosids</taxon>
        <taxon>fabids</taxon>
        <taxon>Rosales</taxon>
        <taxon>Cannabaceae</taxon>
        <taxon>Cannabis</taxon>
    </lineage>
</organism>
<keyword evidence="6" id="KW-0611">Plant defense</keyword>
<dbReference type="InterPro" id="IPR050295">
    <property type="entry name" value="Plant_2OG-oxidoreductases"/>
</dbReference>
<dbReference type="Pfam" id="PF03171">
    <property type="entry name" value="2OG-FeII_Oxy"/>
    <property type="match status" value="1"/>
</dbReference>
<feature type="domain" description="Fe2OG dioxygenase" evidence="14">
    <location>
        <begin position="233"/>
        <end position="334"/>
    </location>
</feature>
<evidence type="ECO:0000256" key="13">
    <source>
        <dbReference type="SAM" id="MobiDB-lite"/>
    </source>
</evidence>
<keyword evidence="10 12" id="KW-0408">Iron</keyword>
<comment type="similarity">
    <text evidence="3 12">Belongs to the iron/ascorbate-dependent oxidoreductase family.</text>
</comment>
<keyword evidence="5" id="KW-1184">Jasmonic acid signaling pathway</keyword>
<feature type="region of interest" description="Disordered" evidence="13">
    <location>
        <begin position="29"/>
        <end position="66"/>
    </location>
</feature>
<keyword evidence="7" id="KW-0847">Vitamin C</keyword>
<evidence type="ECO:0000259" key="14">
    <source>
        <dbReference type="PROSITE" id="PS51471"/>
    </source>
</evidence>
<comment type="catalytic activity">
    <reaction evidence="11">
        <text>jasmonate + 2-oxoglutarate + O2 = (1R,2R)-12-hydroxyjasmonate + succinate + CO2</text>
        <dbReference type="Rhea" id="RHEA:67144"/>
        <dbReference type="ChEBI" id="CHEBI:15379"/>
        <dbReference type="ChEBI" id="CHEBI:16526"/>
        <dbReference type="ChEBI" id="CHEBI:16810"/>
        <dbReference type="ChEBI" id="CHEBI:30031"/>
        <dbReference type="ChEBI" id="CHEBI:58431"/>
        <dbReference type="ChEBI" id="CHEBI:132022"/>
    </reaction>
    <physiologicalReaction direction="left-to-right" evidence="11">
        <dbReference type="Rhea" id="RHEA:67145"/>
    </physiologicalReaction>
</comment>